<evidence type="ECO:0000313" key="2">
    <source>
        <dbReference type="Proteomes" id="UP000013111"/>
    </source>
</evidence>
<proteinExistence type="predicted"/>
<evidence type="ECO:0000313" key="1">
    <source>
        <dbReference type="EMBL" id="CCO93213.1"/>
    </source>
</evidence>
<dbReference type="EMBL" id="CAPB01000009">
    <property type="protein sequence ID" value="CCO93213.1"/>
    <property type="molecule type" value="Genomic_DNA"/>
</dbReference>
<organism evidence="1 2">
    <name type="scientific">Erwinia amylovora NBRC 12687 = CFBP 1232</name>
    <dbReference type="NCBI Taxonomy" id="1219359"/>
    <lineage>
        <taxon>Bacteria</taxon>
        <taxon>Pseudomonadati</taxon>
        <taxon>Pseudomonadota</taxon>
        <taxon>Gammaproteobacteria</taxon>
        <taxon>Enterobacterales</taxon>
        <taxon>Erwiniaceae</taxon>
        <taxon>Erwinia</taxon>
    </lineage>
</organism>
<sequence length="81" mass="8781">MMRSALRLLAQHETHNEAVRRAGKRRKCVNAGRFRSTKKTGAWRINSVSGQPGISAKFQTSGGGNLVKPGRPLTECAGSFV</sequence>
<accession>A0A831EJE8</accession>
<dbReference type="Proteomes" id="UP000013111">
    <property type="component" value="Unassembled WGS sequence"/>
</dbReference>
<comment type="caution">
    <text evidence="1">The sequence shown here is derived from an EMBL/GenBank/DDBJ whole genome shotgun (WGS) entry which is preliminary data.</text>
</comment>
<gene>
    <name evidence="1" type="ORF">BN437_1271</name>
</gene>
<dbReference type="AlphaFoldDB" id="A0A831EJE8"/>
<reference evidence="1 2" key="1">
    <citation type="submission" date="2012-11" db="EMBL/GenBank/DDBJ databases">
        <authorList>
            <person name="Linke B."/>
        </authorList>
    </citation>
    <scope>NUCLEOTIDE SEQUENCE [LARGE SCALE GENOMIC DNA]</scope>
    <source>
        <strain evidence="2">CFBP 1232</strain>
    </source>
</reference>
<protein>
    <submittedName>
        <fullName evidence="1">Uncharacterized protein</fullName>
    </submittedName>
</protein>
<reference evidence="1 2" key="2">
    <citation type="submission" date="2013-04" db="EMBL/GenBank/DDBJ databases">
        <title>Comparative genomics of 12 strains of Erwinia amylovora identifies a pan-genome with a large conserved core and provides insights into host specificity.</title>
        <authorList>
            <person name="Mann R.A."/>
            <person name="Smits T.H.M."/>
            <person name="Buehlmann A."/>
            <person name="Blom J."/>
            <person name="Goesmann A."/>
            <person name="Frey J.E."/>
            <person name="Plummer K.M."/>
            <person name="Beer S.V."/>
            <person name="Luck J."/>
            <person name="Duffy B."/>
            <person name="Rodoni B."/>
        </authorList>
    </citation>
    <scope>NUCLEOTIDE SEQUENCE [LARGE SCALE GENOMIC DNA]</scope>
    <source>
        <strain evidence="2">CFBP 1232</strain>
    </source>
</reference>
<name>A0A831EJE8_ERWAM</name>